<evidence type="ECO:0000313" key="3">
    <source>
        <dbReference type="Proteomes" id="UP000298787"/>
    </source>
</evidence>
<accession>A0A4U5U3M4</accession>
<feature type="compositionally biased region" description="Basic and acidic residues" evidence="1">
    <location>
        <begin position="106"/>
        <end position="116"/>
    </location>
</feature>
<dbReference type="AlphaFoldDB" id="A0A4U5U3M4"/>
<dbReference type="Proteomes" id="UP000298787">
    <property type="component" value="Chromosome 3"/>
</dbReference>
<feature type="region of interest" description="Disordered" evidence="1">
    <location>
        <begin position="91"/>
        <end position="116"/>
    </location>
</feature>
<proteinExistence type="predicted"/>
<reference evidence="2 3" key="1">
    <citation type="submission" date="2019-01" db="EMBL/GenBank/DDBJ databases">
        <title>Genome Assembly of Collichthys lucidus.</title>
        <authorList>
            <person name="Cai M."/>
            <person name="Xiao S."/>
        </authorList>
    </citation>
    <scope>NUCLEOTIDE SEQUENCE [LARGE SCALE GENOMIC DNA]</scope>
    <source>
        <strain evidence="2">JT15FE1705JMU</strain>
        <tissue evidence="2">Muscle</tissue>
    </source>
</reference>
<feature type="compositionally biased region" description="Polar residues" evidence="1">
    <location>
        <begin position="91"/>
        <end position="100"/>
    </location>
</feature>
<evidence type="ECO:0000256" key="1">
    <source>
        <dbReference type="SAM" id="MobiDB-lite"/>
    </source>
</evidence>
<evidence type="ECO:0000313" key="2">
    <source>
        <dbReference type="EMBL" id="TKS68764.1"/>
    </source>
</evidence>
<sequence length="116" mass="12741">MFSHDSSALHPDLTVTSAAGSSFLTTKPICQHTLQLRPQPCDAFHLPRSLLLTLRACLPPKPYTGLTQEAERQRNGSAAVLCLVSTHTGRFSATEPQQSEPAVFTRGHEITRESWT</sequence>
<dbReference type="EMBL" id="CM014080">
    <property type="protein sequence ID" value="TKS68764.1"/>
    <property type="molecule type" value="Genomic_DNA"/>
</dbReference>
<keyword evidence="3" id="KW-1185">Reference proteome</keyword>
<organism evidence="2 3">
    <name type="scientific">Collichthys lucidus</name>
    <name type="common">Big head croaker</name>
    <name type="synonym">Sciaena lucida</name>
    <dbReference type="NCBI Taxonomy" id="240159"/>
    <lineage>
        <taxon>Eukaryota</taxon>
        <taxon>Metazoa</taxon>
        <taxon>Chordata</taxon>
        <taxon>Craniata</taxon>
        <taxon>Vertebrata</taxon>
        <taxon>Euteleostomi</taxon>
        <taxon>Actinopterygii</taxon>
        <taxon>Neopterygii</taxon>
        <taxon>Teleostei</taxon>
        <taxon>Neoteleostei</taxon>
        <taxon>Acanthomorphata</taxon>
        <taxon>Eupercaria</taxon>
        <taxon>Sciaenidae</taxon>
        <taxon>Collichthys</taxon>
    </lineage>
</organism>
<name>A0A4U5U3M4_COLLU</name>
<gene>
    <name evidence="2" type="ORF">D9C73_002827</name>
</gene>
<protein>
    <submittedName>
        <fullName evidence="2">Uncharacterized protein</fullName>
    </submittedName>
</protein>